<protein>
    <submittedName>
        <fullName evidence="2">Uncharacterized protein</fullName>
    </submittedName>
</protein>
<evidence type="ECO:0000313" key="3">
    <source>
        <dbReference type="Proteomes" id="UP000193411"/>
    </source>
</evidence>
<keyword evidence="3" id="KW-1185">Reference proteome</keyword>
<feature type="compositionally biased region" description="Polar residues" evidence="1">
    <location>
        <begin position="1"/>
        <end position="23"/>
    </location>
</feature>
<dbReference type="AlphaFoldDB" id="A0A1Y2I2I0"/>
<evidence type="ECO:0000256" key="1">
    <source>
        <dbReference type="SAM" id="MobiDB-lite"/>
    </source>
</evidence>
<reference evidence="2 3" key="1">
    <citation type="submission" date="2016-07" db="EMBL/GenBank/DDBJ databases">
        <title>Pervasive Adenine N6-methylation of Active Genes in Fungi.</title>
        <authorList>
            <consortium name="DOE Joint Genome Institute"/>
            <person name="Mondo S.J."/>
            <person name="Dannebaum R.O."/>
            <person name="Kuo R.C."/>
            <person name="Labutti K."/>
            <person name="Haridas S."/>
            <person name="Kuo A."/>
            <person name="Salamov A."/>
            <person name="Ahrendt S.R."/>
            <person name="Lipzen A."/>
            <person name="Sullivan W."/>
            <person name="Andreopoulos W.B."/>
            <person name="Clum A."/>
            <person name="Lindquist E."/>
            <person name="Daum C."/>
            <person name="Ramamoorthy G.K."/>
            <person name="Gryganskyi A."/>
            <person name="Culley D."/>
            <person name="Magnuson J.K."/>
            <person name="James T.Y."/>
            <person name="O'Malley M.A."/>
            <person name="Stajich J.E."/>
            <person name="Spatafora J.W."/>
            <person name="Visel A."/>
            <person name="Grigoriev I.V."/>
        </authorList>
    </citation>
    <scope>NUCLEOTIDE SEQUENCE [LARGE SCALE GENOMIC DNA]</scope>
    <source>
        <strain evidence="2 3">PL171</strain>
    </source>
</reference>
<sequence>MTWPSSDGSGIQMATRSASSTGKWSRCTGTFCAGSSPSSGSGLTRRSWTTLTATNSTTAAPSCKLSNARTMRTTSVGALARRAHVSVGPPGTSASKSGPLVPSRMAKPSISACTSRRRLLPPWFASGSASCTPTTFWCRRATRRRKCTSGTRTRTSMGWILGRATIGPILSRILRRMILNLMTITRPP</sequence>
<organism evidence="2 3">
    <name type="scientific">Catenaria anguillulae PL171</name>
    <dbReference type="NCBI Taxonomy" id="765915"/>
    <lineage>
        <taxon>Eukaryota</taxon>
        <taxon>Fungi</taxon>
        <taxon>Fungi incertae sedis</taxon>
        <taxon>Blastocladiomycota</taxon>
        <taxon>Blastocladiomycetes</taxon>
        <taxon>Blastocladiales</taxon>
        <taxon>Catenariaceae</taxon>
        <taxon>Catenaria</taxon>
    </lineage>
</organism>
<accession>A0A1Y2I2I0</accession>
<name>A0A1Y2I2I0_9FUNG</name>
<dbReference type="EMBL" id="MCFL01000003">
    <property type="protein sequence ID" value="ORZ40173.1"/>
    <property type="molecule type" value="Genomic_DNA"/>
</dbReference>
<evidence type="ECO:0000313" key="2">
    <source>
        <dbReference type="EMBL" id="ORZ40173.1"/>
    </source>
</evidence>
<proteinExistence type="predicted"/>
<comment type="caution">
    <text evidence="2">The sequence shown here is derived from an EMBL/GenBank/DDBJ whole genome shotgun (WGS) entry which is preliminary data.</text>
</comment>
<dbReference type="Proteomes" id="UP000193411">
    <property type="component" value="Unassembled WGS sequence"/>
</dbReference>
<gene>
    <name evidence="2" type="ORF">BCR44DRAFT_1424551</name>
</gene>
<feature type="region of interest" description="Disordered" evidence="1">
    <location>
        <begin position="1"/>
        <end position="24"/>
    </location>
</feature>